<evidence type="ECO:0000313" key="11">
    <source>
        <dbReference type="EMBL" id="AXE38809.1"/>
    </source>
</evidence>
<dbReference type="GO" id="GO:0006281">
    <property type="term" value="P:DNA repair"/>
    <property type="evidence" value="ECO:0007669"/>
    <property type="project" value="UniProtKB-KW"/>
</dbReference>
<dbReference type="InterPro" id="IPR055369">
    <property type="entry name" value="WH2_Lhr"/>
</dbReference>
<dbReference type="PANTHER" id="PTHR47962:SF5">
    <property type="entry name" value="ATP-DEPENDENT HELICASE LHR-RELATED"/>
    <property type="match status" value="1"/>
</dbReference>
<dbReference type="SMART" id="SM00490">
    <property type="entry name" value="HELICc"/>
    <property type="match status" value="1"/>
</dbReference>
<dbReference type="SMART" id="SM00382">
    <property type="entry name" value="AAA"/>
    <property type="match status" value="1"/>
</dbReference>
<evidence type="ECO:0000256" key="4">
    <source>
        <dbReference type="ARBA" id="ARBA00022806"/>
    </source>
</evidence>
<keyword evidence="12" id="KW-1185">Reference proteome</keyword>
<dbReference type="InterPro" id="IPR027417">
    <property type="entry name" value="P-loop_NTPase"/>
</dbReference>
<dbReference type="InterPro" id="IPR003593">
    <property type="entry name" value="AAA+_ATPase"/>
</dbReference>
<dbReference type="GO" id="GO:0003677">
    <property type="term" value="F:DNA binding"/>
    <property type="evidence" value="ECO:0007669"/>
    <property type="project" value="UniProtKB-KW"/>
</dbReference>
<keyword evidence="6" id="KW-0238">DNA-binding</keyword>
<dbReference type="Pfam" id="PF08494">
    <property type="entry name" value="DEAD_assoc"/>
    <property type="match status" value="1"/>
</dbReference>
<keyword evidence="5" id="KW-0067">ATP-binding</keyword>
<name>A0A344UU61_9ACTN</name>
<evidence type="ECO:0000256" key="7">
    <source>
        <dbReference type="ARBA" id="ARBA00023204"/>
    </source>
</evidence>
<dbReference type="SUPFAM" id="SSF52540">
    <property type="entry name" value="P-loop containing nucleoside triphosphate hydrolases"/>
    <property type="match status" value="1"/>
</dbReference>
<dbReference type="Gene3D" id="3.40.50.300">
    <property type="entry name" value="P-loop containing nucleotide triphosphate hydrolases"/>
    <property type="match status" value="2"/>
</dbReference>
<dbReference type="Pfam" id="PF23234">
    <property type="entry name" value="WHD_4th_Lhr"/>
    <property type="match status" value="1"/>
</dbReference>
<dbReference type="InterPro" id="IPR055367">
    <property type="entry name" value="WH4_Lhr"/>
</dbReference>
<dbReference type="Pfam" id="PF23236">
    <property type="entry name" value="WHD_2nd_Lhr"/>
    <property type="match status" value="1"/>
</dbReference>
<dbReference type="EMBL" id="CP025198">
    <property type="protein sequence ID" value="AXE38809.1"/>
    <property type="molecule type" value="Genomic_DNA"/>
</dbReference>
<dbReference type="Pfam" id="PF19306">
    <property type="entry name" value="WHD_Lhr"/>
    <property type="match status" value="1"/>
</dbReference>
<dbReference type="Pfam" id="PF00270">
    <property type="entry name" value="DEAD"/>
    <property type="match status" value="1"/>
</dbReference>
<dbReference type="InterPro" id="IPR014001">
    <property type="entry name" value="Helicase_ATP-bd"/>
</dbReference>
<reference evidence="11 12" key="1">
    <citation type="submission" date="2017-12" db="EMBL/GenBank/DDBJ databases">
        <title>The whole genome sequence of the Acidipropionibacterium virtanenii sp. nov. type strain JS278.</title>
        <authorList>
            <person name="Laine P."/>
            <person name="Deptula P."/>
            <person name="Varmanen P."/>
            <person name="Auvinen P."/>
        </authorList>
    </citation>
    <scope>NUCLEOTIDE SEQUENCE [LARGE SCALE GENOMIC DNA]</scope>
    <source>
        <strain evidence="11 12">JS278</strain>
    </source>
</reference>
<evidence type="ECO:0000256" key="2">
    <source>
        <dbReference type="ARBA" id="ARBA00022763"/>
    </source>
</evidence>
<evidence type="ECO:0000256" key="5">
    <source>
        <dbReference type="ARBA" id="ARBA00022840"/>
    </source>
</evidence>
<dbReference type="CDD" id="cd17922">
    <property type="entry name" value="DEXHc_LHR-like"/>
    <property type="match status" value="1"/>
</dbReference>
<dbReference type="Pfam" id="PF23235">
    <property type="entry name" value="WHD_3rd_Lhr"/>
    <property type="match status" value="1"/>
</dbReference>
<keyword evidence="2" id="KW-0227">DNA damage</keyword>
<dbReference type="KEGG" id="acij:JS278_01645"/>
<evidence type="ECO:0000313" key="12">
    <source>
        <dbReference type="Proteomes" id="UP000251995"/>
    </source>
</evidence>
<dbReference type="InterPro" id="IPR013701">
    <property type="entry name" value="Lhr-like_DEAD/DEAH_assoc"/>
</dbReference>
<dbReference type="PROSITE" id="PS51194">
    <property type="entry name" value="HELICASE_CTER"/>
    <property type="match status" value="1"/>
</dbReference>
<evidence type="ECO:0000256" key="3">
    <source>
        <dbReference type="ARBA" id="ARBA00022801"/>
    </source>
</evidence>
<evidence type="ECO:0000256" key="1">
    <source>
        <dbReference type="ARBA" id="ARBA00022741"/>
    </source>
</evidence>
<proteinExistence type="predicted"/>
<dbReference type="InterPro" id="IPR045628">
    <property type="entry name" value="Lhr_WH_dom"/>
</dbReference>
<dbReference type="InterPro" id="IPR001650">
    <property type="entry name" value="Helicase_C-like"/>
</dbReference>
<keyword evidence="3 11" id="KW-0378">Hydrolase</keyword>
<keyword evidence="4 11" id="KW-0347">Helicase</keyword>
<evidence type="ECO:0000259" key="10">
    <source>
        <dbReference type="PROSITE" id="PS51194"/>
    </source>
</evidence>
<dbReference type="PANTHER" id="PTHR47962">
    <property type="entry name" value="ATP-DEPENDENT HELICASE LHR-RELATED-RELATED"/>
    <property type="match status" value="1"/>
</dbReference>
<gene>
    <name evidence="11" type="primary">srmB</name>
    <name evidence="11" type="ORF">JS278_01645</name>
</gene>
<dbReference type="GO" id="GO:0005524">
    <property type="term" value="F:ATP binding"/>
    <property type="evidence" value="ECO:0007669"/>
    <property type="project" value="UniProtKB-KW"/>
</dbReference>
<keyword evidence="8" id="KW-0413">Isomerase</keyword>
<evidence type="ECO:0000259" key="9">
    <source>
        <dbReference type="PROSITE" id="PS51192"/>
    </source>
</evidence>
<keyword evidence="7" id="KW-0234">DNA repair</keyword>
<protein>
    <submittedName>
        <fullName evidence="11">ATP-dependent RNA helicase SrmB</fullName>
        <ecNumber evidence="11">3.6.4.13</ecNumber>
    </submittedName>
</protein>
<dbReference type="PROSITE" id="PS51192">
    <property type="entry name" value="HELICASE_ATP_BIND_1"/>
    <property type="match status" value="1"/>
</dbReference>
<feature type="domain" description="Helicase ATP-binding" evidence="9">
    <location>
        <begin position="25"/>
        <end position="216"/>
    </location>
</feature>
<dbReference type="InterPro" id="IPR011545">
    <property type="entry name" value="DEAD/DEAH_box_helicase_dom"/>
</dbReference>
<evidence type="ECO:0000256" key="6">
    <source>
        <dbReference type="ARBA" id="ARBA00023125"/>
    </source>
</evidence>
<evidence type="ECO:0000256" key="8">
    <source>
        <dbReference type="ARBA" id="ARBA00023235"/>
    </source>
</evidence>
<dbReference type="EC" id="3.6.4.13" evidence="11"/>
<organism evidence="11 12">
    <name type="scientific">Acidipropionibacterium virtanenii</name>
    <dbReference type="NCBI Taxonomy" id="2057246"/>
    <lineage>
        <taxon>Bacteria</taxon>
        <taxon>Bacillati</taxon>
        <taxon>Actinomycetota</taxon>
        <taxon>Actinomycetes</taxon>
        <taxon>Propionibacteriales</taxon>
        <taxon>Propionibacteriaceae</taxon>
        <taxon>Acidipropionibacterium</taxon>
    </lineage>
</organism>
<sequence>MFREPVATWFRDVFAAPTPVQSATWSAVATGGHALVIAPTGSGKTLAAFLWALDRLTDPARKPSNGVGVLYISPLKALGTDIEKNLRAPLTGIRNTAERLGQECRPVKVAVRTGDTPPAERNRIARHPPDILITTPETLYLMLTSQARRVLAGVETVIVDEVHAVAGSKRGSHLALSLERLDALVGHDVQRIGLSATVRPPADVAAFLAGDRPVSVVSPRAAKQWDVGVRVPVADMSDLPDSPASDDEPLADPLLTGGNTDTLAVDVSDSALPTRASIWPWIEREVYAEVLAGRSTLVFVNARRTAERLTSRLNELWAAEHEPASLNPGGRRPPADIMAASEEVGHAPAVIARAHHGSVSKDERRRTEEDLRSGSLRCVVATSSLELGIDMGLVDRVIQIEAPPSVSSALQRIGRAGHSVGAVSRGSVYPKTRLDLLHAAVVTSRMLDGRIEALHIPRNPLDVLAQQTVAATVAAPDGLPLADWYAIVRRARPFAELPEQAMDRVIAMLTGSYASADLSDLRARLVLADGVLTARPGALRLATTSGGTIPDRGMYGVFLAGEGDGRRVGELDEEMVHESRVGDVFTLGASSWRIAEITRDQVRVTPAPGHTGRLPFWHGDDQGRPAELGRAIGAFTRRARSDPDLISSLGFLDGHAADNIRGFLDAQAEATGILPDDRHIVLERFHDEVGDWRIVVHSPWGRPVNAAWALAIGTRLVERLGIDAQAVAGDDGLVLRLPDTDTPPGADLVVFDPEEIADIVTSQVGDTALFAGRFRECAARALLLPRTDPGRRAPLWQQRLRAGQLLEAVRSHRDFPIIVETVRECLADVYDLPALRTLMSDLASHRVTVAEVTTDAPSPLASALLFTYTGAFMYSGDTPLAERRAAALSLDPDLLARLMGTLDLRELLDPGIIDEVVAELQHTRADRRARDDEGLVDLLSRLGPVPLDGLDARTVDDLDAGAAAERLGERVAQVRIGGVAHLAVAQDLGLLRDGLGIPVPAGHRATTTGDRDPLTQLMGRWARCHGPFTADEAARAFGLGVATAAGVLERSAGAGELVRGRFRDGQEASEYCHARVLARIRGRALARARDQVAPASPSALARFSLDWHRVSGGLRGADGVVEALDALSGAALPASVWESAVLPARVRDFAPAMLDELTSSGDILVLPTGAGTAADPVLRLVRPEDVDLFPGPTGAAGPDEQSATVLERIGSGSVLLGPLAGELGASRLSELVWGLVAAGLLAPDGFAPLRAHLAGGRRTAARRRSFSRSRPRMARYAITSATTGPGTVPPNLVGRWHRVEPADSAPEQRLATAAGLLLDRHGILTRGSVPDDVEGGFAALYQVLARMEEAGKVMRGYLVEGLGGAQFAAPAVIDRLRTFADGPDATGWPSGAGDPSASVLSAVDPASPYGAALDWPVQEGAAPSRSAGALVVIADGLLLAHLSRGGRHLGLFVDALPEGTDAESAVGMVVDALAGWLGRTGSRPVTIEKINGSPVHASPLAGVMRAHRAGITPKGMRIEGIHAGG</sequence>
<dbReference type="InterPro" id="IPR052511">
    <property type="entry name" value="ATP-dep_Helicase"/>
</dbReference>
<feature type="domain" description="Helicase C-terminal" evidence="10">
    <location>
        <begin position="281"/>
        <end position="462"/>
    </location>
</feature>
<dbReference type="Pfam" id="PF00271">
    <property type="entry name" value="Helicase_C"/>
    <property type="match status" value="1"/>
</dbReference>
<dbReference type="GO" id="GO:0003724">
    <property type="term" value="F:RNA helicase activity"/>
    <property type="evidence" value="ECO:0007669"/>
    <property type="project" value="UniProtKB-EC"/>
</dbReference>
<accession>A0A344UU61</accession>
<keyword evidence="1" id="KW-0547">Nucleotide-binding</keyword>
<dbReference type="InterPro" id="IPR055368">
    <property type="entry name" value="WH3_Lhr"/>
</dbReference>
<dbReference type="Proteomes" id="UP000251995">
    <property type="component" value="Chromosome"/>
</dbReference>
<dbReference type="SMART" id="SM00487">
    <property type="entry name" value="DEXDc"/>
    <property type="match status" value="1"/>
</dbReference>
<dbReference type="GO" id="GO:0016887">
    <property type="term" value="F:ATP hydrolysis activity"/>
    <property type="evidence" value="ECO:0007669"/>
    <property type="project" value="TreeGrafter"/>
</dbReference>